<keyword evidence="2" id="KW-0812">Transmembrane</keyword>
<protein>
    <recommendedName>
        <fullName evidence="3">Prepilin type IV endopeptidase peptidase domain-containing protein</fullName>
    </recommendedName>
</protein>
<feature type="transmembrane region" description="Helical" evidence="2">
    <location>
        <begin position="96"/>
        <end position="115"/>
    </location>
</feature>
<comment type="similarity">
    <text evidence="1">Belongs to the peptidase A24 family.</text>
</comment>
<comment type="caution">
    <text evidence="4">The sequence shown here is derived from an EMBL/GenBank/DDBJ whole genome shotgun (WGS) entry which is preliminary data.</text>
</comment>
<dbReference type="InterPro" id="IPR050882">
    <property type="entry name" value="Prepilin_peptidase/N-MTase"/>
</dbReference>
<organism evidence="4 5">
    <name type="scientific">Telmatospirillum siberiense</name>
    <dbReference type="NCBI Taxonomy" id="382514"/>
    <lineage>
        <taxon>Bacteria</taxon>
        <taxon>Pseudomonadati</taxon>
        <taxon>Pseudomonadota</taxon>
        <taxon>Alphaproteobacteria</taxon>
        <taxon>Rhodospirillales</taxon>
        <taxon>Rhodospirillaceae</taxon>
        <taxon>Telmatospirillum</taxon>
    </lineage>
</organism>
<feature type="transmembrane region" description="Helical" evidence="2">
    <location>
        <begin position="47"/>
        <end position="65"/>
    </location>
</feature>
<dbReference type="OrthoDB" id="8223801at2"/>
<keyword evidence="2" id="KW-0472">Membrane</keyword>
<proteinExistence type="inferred from homology"/>
<keyword evidence="2" id="KW-1133">Transmembrane helix</keyword>
<feature type="transmembrane region" description="Helical" evidence="2">
    <location>
        <begin position="72"/>
        <end position="90"/>
    </location>
</feature>
<dbReference type="GO" id="GO:0005886">
    <property type="term" value="C:plasma membrane"/>
    <property type="evidence" value="ECO:0007669"/>
    <property type="project" value="TreeGrafter"/>
</dbReference>
<gene>
    <name evidence="4" type="ORF">CWS72_13015</name>
</gene>
<dbReference type="InterPro" id="IPR000045">
    <property type="entry name" value="Prepilin_IV_endopep_pep"/>
</dbReference>
<dbReference type="AlphaFoldDB" id="A0A2N3PUE4"/>
<dbReference type="GO" id="GO:0004190">
    <property type="term" value="F:aspartic-type endopeptidase activity"/>
    <property type="evidence" value="ECO:0007669"/>
    <property type="project" value="InterPro"/>
</dbReference>
<evidence type="ECO:0000313" key="4">
    <source>
        <dbReference type="EMBL" id="PKU24022.1"/>
    </source>
</evidence>
<evidence type="ECO:0000256" key="1">
    <source>
        <dbReference type="ARBA" id="ARBA00005801"/>
    </source>
</evidence>
<feature type="domain" description="Prepilin type IV endopeptidase peptidase" evidence="3">
    <location>
        <begin position="79"/>
        <end position="187"/>
    </location>
</feature>
<accession>A0A2N3PUE4</accession>
<dbReference type="Pfam" id="PF01478">
    <property type="entry name" value="Peptidase_A24"/>
    <property type="match status" value="1"/>
</dbReference>
<keyword evidence="5" id="KW-1185">Reference proteome</keyword>
<dbReference type="PANTHER" id="PTHR30487:SF0">
    <property type="entry name" value="PREPILIN LEADER PEPTIDASE_N-METHYLTRANSFERASE-RELATED"/>
    <property type="match status" value="1"/>
</dbReference>
<evidence type="ECO:0000259" key="3">
    <source>
        <dbReference type="Pfam" id="PF01478"/>
    </source>
</evidence>
<dbReference type="RefSeq" id="WP_101251053.1">
    <property type="nucleotide sequence ID" value="NZ_PIUM01000014.1"/>
</dbReference>
<sequence length="228" mass="23871">MIGLLAIVCLPLALMASATVARRISLDLPDRWQTALPSPFDVLDDSATPAAFPHLTCSLFIGAALGRTSDPWVLLCHAFFILSLAVTATVDARHGLIPDHLSLSILVSGLAANGFHLRGMPVTGAVAGAAVTWCGFKAVQVFAGRWMGVDGDTVFGEGDVKLGAAIGAWLGGVGGCLSLALGIVILVIKNNKMSKEKNIDEITEIPFGPYLLLSSGIISVAQIYQTKF</sequence>
<dbReference type="Gene3D" id="1.20.120.1220">
    <property type="match status" value="1"/>
</dbReference>
<feature type="transmembrane region" description="Helical" evidence="2">
    <location>
        <begin position="163"/>
        <end position="188"/>
    </location>
</feature>
<dbReference type="Proteomes" id="UP000233293">
    <property type="component" value="Unassembled WGS sequence"/>
</dbReference>
<feature type="transmembrane region" description="Helical" evidence="2">
    <location>
        <begin position="122"/>
        <end position="143"/>
    </location>
</feature>
<dbReference type="PANTHER" id="PTHR30487">
    <property type="entry name" value="TYPE 4 PREPILIN-LIKE PROTEINS LEADER PEPTIDE-PROCESSING ENZYME"/>
    <property type="match status" value="1"/>
</dbReference>
<evidence type="ECO:0000256" key="2">
    <source>
        <dbReference type="SAM" id="Phobius"/>
    </source>
</evidence>
<evidence type="ECO:0000313" key="5">
    <source>
        <dbReference type="Proteomes" id="UP000233293"/>
    </source>
</evidence>
<dbReference type="GO" id="GO:0006465">
    <property type="term" value="P:signal peptide processing"/>
    <property type="evidence" value="ECO:0007669"/>
    <property type="project" value="TreeGrafter"/>
</dbReference>
<reference evidence="5" key="1">
    <citation type="submission" date="2017-12" db="EMBL/GenBank/DDBJ databases">
        <title>Draft genome sequence of Telmatospirillum siberiense 26-4b1T, an acidotolerant peatland alphaproteobacterium potentially involved in sulfur cycling.</title>
        <authorList>
            <person name="Hausmann B."/>
            <person name="Pjevac P."/>
            <person name="Schreck K."/>
            <person name="Herbold C.W."/>
            <person name="Daims H."/>
            <person name="Wagner M."/>
            <person name="Pester M."/>
            <person name="Loy A."/>
        </authorList>
    </citation>
    <scope>NUCLEOTIDE SEQUENCE [LARGE SCALE GENOMIC DNA]</scope>
    <source>
        <strain evidence="5">26-4b1</strain>
    </source>
</reference>
<name>A0A2N3PUE4_9PROT</name>
<dbReference type="EMBL" id="PIUM01000014">
    <property type="protein sequence ID" value="PKU24022.1"/>
    <property type="molecule type" value="Genomic_DNA"/>
</dbReference>